<dbReference type="Proteomes" id="UP000799444">
    <property type="component" value="Unassembled WGS sequence"/>
</dbReference>
<accession>A0A9P4QZF3</accession>
<dbReference type="OrthoDB" id="18996at2759"/>
<evidence type="ECO:0000259" key="1">
    <source>
        <dbReference type="Pfam" id="PF04248"/>
    </source>
</evidence>
<dbReference type="Gene3D" id="2.170.150.40">
    <property type="entry name" value="Domain of unknown function (DUF427)"/>
    <property type="match status" value="1"/>
</dbReference>
<dbReference type="AlphaFoldDB" id="A0A9P4QZF3"/>
<feature type="domain" description="DUF427" evidence="1">
    <location>
        <begin position="5"/>
        <end position="89"/>
    </location>
</feature>
<dbReference type="Pfam" id="PF04248">
    <property type="entry name" value="NTP_transf_9"/>
    <property type="match status" value="1"/>
</dbReference>
<evidence type="ECO:0000313" key="2">
    <source>
        <dbReference type="EMBL" id="KAF2733909.1"/>
    </source>
</evidence>
<dbReference type="InterPro" id="IPR038694">
    <property type="entry name" value="DUF427_sf"/>
</dbReference>
<name>A0A9P4QZF3_9PLEO</name>
<sequence>MPATASLNGTPVAQTDTYEVVDGNIYFPPDSLVSSAFSSTKTHTTCPFKGLASYYTIEVEGKTLKDGAWYYPEPKAGMEKIKGYVAFYGGKVDVVTS</sequence>
<dbReference type="InterPro" id="IPR007361">
    <property type="entry name" value="DUF427"/>
</dbReference>
<evidence type="ECO:0000313" key="3">
    <source>
        <dbReference type="Proteomes" id="UP000799444"/>
    </source>
</evidence>
<protein>
    <submittedName>
        <fullName evidence="2">DUF427-domain-containing protein</fullName>
    </submittedName>
</protein>
<dbReference type="PANTHER" id="PTHR34310">
    <property type="entry name" value="DUF427 DOMAIN PROTEIN (AFU_ORTHOLOGUE AFUA_3G02220)"/>
    <property type="match status" value="1"/>
</dbReference>
<organism evidence="2 3">
    <name type="scientific">Polyplosphaeria fusca</name>
    <dbReference type="NCBI Taxonomy" id="682080"/>
    <lineage>
        <taxon>Eukaryota</taxon>
        <taxon>Fungi</taxon>
        <taxon>Dikarya</taxon>
        <taxon>Ascomycota</taxon>
        <taxon>Pezizomycotina</taxon>
        <taxon>Dothideomycetes</taxon>
        <taxon>Pleosporomycetidae</taxon>
        <taxon>Pleosporales</taxon>
        <taxon>Tetraplosphaeriaceae</taxon>
        <taxon>Polyplosphaeria</taxon>
    </lineage>
</organism>
<gene>
    <name evidence="2" type="ORF">EJ04DRAFT_467731</name>
</gene>
<dbReference type="PANTHER" id="PTHR34310:SF5">
    <property type="entry name" value="DUF427 DOMAIN PROTEIN (AFU_ORTHOLOGUE AFUA_3G02220)"/>
    <property type="match status" value="1"/>
</dbReference>
<keyword evidence="3" id="KW-1185">Reference proteome</keyword>
<proteinExistence type="predicted"/>
<dbReference type="EMBL" id="ML996155">
    <property type="protein sequence ID" value="KAF2733909.1"/>
    <property type="molecule type" value="Genomic_DNA"/>
</dbReference>
<comment type="caution">
    <text evidence="2">The sequence shown here is derived from an EMBL/GenBank/DDBJ whole genome shotgun (WGS) entry which is preliminary data.</text>
</comment>
<reference evidence="2" key="1">
    <citation type="journal article" date="2020" name="Stud. Mycol.">
        <title>101 Dothideomycetes genomes: a test case for predicting lifestyles and emergence of pathogens.</title>
        <authorList>
            <person name="Haridas S."/>
            <person name="Albert R."/>
            <person name="Binder M."/>
            <person name="Bloem J."/>
            <person name="Labutti K."/>
            <person name="Salamov A."/>
            <person name="Andreopoulos B."/>
            <person name="Baker S."/>
            <person name="Barry K."/>
            <person name="Bills G."/>
            <person name="Bluhm B."/>
            <person name="Cannon C."/>
            <person name="Castanera R."/>
            <person name="Culley D."/>
            <person name="Daum C."/>
            <person name="Ezra D."/>
            <person name="Gonzalez J."/>
            <person name="Henrissat B."/>
            <person name="Kuo A."/>
            <person name="Liang C."/>
            <person name="Lipzen A."/>
            <person name="Lutzoni F."/>
            <person name="Magnuson J."/>
            <person name="Mondo S."/>
            <person name="Nolan M."/>
            <person name="Ohm R."/>
            <person name="Pangilinan J."/>
            <person name="Park H.-J."/>
            <person name="Ramirez L."/>
            <person name="Alfaro M."/>
            <person name="Sun H."/>
            <person name="Tritt A."/>
            <person name="Yoshinaga Y."/>
            <person name="Zwiers L.-H."/>
            <person name="Turgeon B."/>
            <person name="Goodwin S."/>
            <person name="Spatafora J."/>
            <person name="Crous P."/>
            <person name="Grigoriev I."/>
        </authorList>
    </citation>
    <scope>NUCLEOTIDE SEQUENCE</scope>
    <source>
        <strain evidence="2">CBS 125425</strain>
    </source>
</reference>